<gene>
    <name evidence="1" type="ORF">C7474_2697</name>
</gene>
<reference evidence="1 2" key="1">
    <citation type="journal article" date="2015" name="Stand. Genomic Sci.">
        <title>Genomic Encyclopedia of Bacterial and Archaeal Type Strains, Phase III: the genomes of soil and plant-associated and newly described type strains.</title>
        <authorList>
            <person name="Whitman W.B."/>
            <person name="Woyke T."/>
            <person name="Klenk H.P."/>
            <person name="Zhou Y."/>
            <person name="Lilburn T.G."/>
            <person name="Beck B.J."/>
            <person name="De Vos P."/>
            <person name="Vandamme P."/>
            <person name="Eisen J.A."/>
            <person name="Garrity G."/>
            <person name="Hugenholtz P."/>
            <person name="Kyrpides N.C."/>
        </authorList>
    </citation>
    <scope>NUCLEOTIDE SEQUENCE [LARGE SCALE GENOMIC DNA]</scope>
    <source>
        <strain evidence="1 2">S2T63</strain>
    </source>
</reference>
<protein>
    <submittedName>
        <fullName evidence="1">Uncharacterized protein</fullName>
    </submittedName>
</protein>
<organism evidence="1 2">
    <name type="scientific">Microbacterium telephonicum</name>
    <dbReference type="NCBI Taxonomy" id="1714841"/>
    <lineage>
        <taxon>Bacteria</taxon>
        <taxon>Bacillati</taxon>
        <taxon>Actinomycetota</taxon>
        <taxon>Actinomycetes</taxon>
        <taxon>Micrococcales</taxon>
        <taxon>Microbacteriaceae</taxon>
        <taxon>Microbacterium</taxon>
    </lineage>
</organism>
<name>A0A498BWR3_9MICO</name>
<dbReference type="EMBL" id="RCDB01000003">
    <property type="protein sequence ID" value="RLK48094.1"/>
    <property type="molecule type" value="Genomic_DNA"/>
</dbReference>
<comment type="caution">
    <text evidence="1">The sequence shown here is derived from an EMBL/GenBank/DDBJ whole genome shotgun (WGS) entry which is preliminary data.</text>
</comment>
<evidence type="ECO:0000313" key="2">
    <source>
        <dbReference type="Proteomes" id="UP000273158"/>
    </source>
</evidence>
<keyword evidence="2" id="KW-1185">Reference proteome</keyword>
<dbReference type="Proteomes" id="UP000273158">
    <property type="component" value="Unassembled WGS sequence"/>
</dbReference>
<accession>A0A498BWR3</accession>
<dbReference type="RefSeq" id="WP_121060611.1">
    <property type="nucleotide sequence ID" value="NZ_RCDB01000003.1"/>
</dbReference>
<dbReference type="OrthoDB" id="3689408at2"/>
<dbReference type="AlphaFoldDB" id="A0A498BWR3"/>
<proteinExistence type="predicted"/>
<sequence length="156" mass="16288">MTSDAAFTDDALWTGLRDMYAAADPVPAGLATDVIVAVAAADLDREYALLALVDSDAVAAVRGDADMLTLQFGDGTTSVLVHVTADSDGRRRLDGWVDGEATDAQLITGDVAQTAPVVEGRFAFEDVGSGVVRLRFALAADDSGRGAELLTPRFEL</sequence>
<evidence type="ECO:0000313" key="1">
    <source>
        <dbReference type="EMBL" id="RLK48094.1"/>
    </source>
</evidence>